<reference evidence="1 2" key="1">
    <citation type="journal article" date="2015" name="Genome Announc.">
        <title>Draft Genome Sequences of Marine Isolates of Thalassomonas viridans and Thalassomonas actiniarum.</title>
        <authorList>
            <person name="Olonade I."/>
            <person name="van Zyl L.J."/>
            <person name="Trindade M."/>
        </authorList>
    </citation>
    <scope>NUCLEOTIDE SEQUENCE [LARGE SCALE GENOMIC DNA]</scope>
    <source>
        <strain evidence="1 2">A5K-106</strain>
    </source>
</reference>
<gene>
    <name evidence="1" type="ORF">SG35_020905</name>
</gene>
<dbReference type="KEGG" id="tact:SG35_020905"/>
<evidence type="ECO:0000313" key="2">
    <source>
        <dbReference type="Proteomes" id="UP000032568"/>
    </source>
</evidence>
<dbReference type="Proteomes" id="UP000032568">
    <property type="component" value="Chromosome"/>
</dbReference>
<keyword evidence="2" id="KW-1185">Reference proteome</keyword>
<organism evidence="1 2">
    <name type="scientific">Thalassomonas actiniarum</name>
    <dbReference type="NCBI Taxonomy" id="485447"/>
    <lineage>
        <taxon>Bacteria</taxon>
        <taxon>Pseudomonadati</taxon>
        <taxon>Pseudomonadota</taxon>
        <taxon>Gammaproteobacteria</taxon>
        <taxon>Alteromonadales</taxon>
        <taxon>Colwelliaceae</taxon>
        <taxon>Thalassomonas</taxon>
    </lineage>
</organism>
<proteinExistence type="predicted"/>
<dbReference type="AlphaFoldDB" id="A0AAE9YNT5"/>
<reference evidence="1 2" key="2">
    <citation type="journal article" date="2022" name="Mar. Drugs">
        <title>Bioassay-Guided Fractionation Leads to the Detection of Cholic Acid Generated by the Rare Thalassomonas sp.</title>
        <authorList>
            <person name="Pheiffer F."/>
            <person name="Schneider Y.K."/>
            <person name="Hansen E.H."/>
            <person name="Andersen J.H."/>
            <person name="Isaksson J."/>
            <person name="Busche T."/>
            <person name="R C."/>
            <person name="Kalinowski J."/>
            <person name="Zyl L.V."/>
            <person name="Trindade M."/>
        </authorList>
    </citation>
    <scope>NUCLEOTIDE SEQUENCE [LARGE SCALE GENOMIC DNA]</scope>
    <source>
        <strain evidence="1 2">A5K-106</strain>
    </source>
</reference>
<evidence type="ECO:0000313" key="1">
    <source>
        <dbReference type="EMBL" id="WDD97738.1"/>
    </source>
</evidence>
<protein>
    <submittedName>
        <fullName evidence="1">Uncharacterized protein</fullName>
    </submittedName>
</protein>
<dbReference type="RefSeq" id="WP_044831229.1">
    <property type="nucleotide sequence ID" value="NZ_CP059735.1"/>
</dbReference>
<accession>A0AAE9YNT5</accession>
<name>A0AAE9YNT5_9GAMM</name>
<dbReference type="EMBL" id="CP059735">
    <property type="protein sequence ID" value="WDD97738.1"/>
    <property type="molecule type" value="Genomic_DNA"/>
</dbReference>
<sequence length="111" mass="12743">MYEKLLKFWKMTSKELNIEIDIGHSLVLSSGTQIESLFLVKNFGAEKGMLILPKGLDIVSYQDEINQLGYGYSFLSEPFDNEEYSVEDYAELLDDWGWSGDPALKPFEFES</sequence>